<accession>A0A151TMQ1</accession>
<reference evidence="1 2" key="1">
    <citation type="journal article" date="2012" name="Nat. Biotechnol.">
        <title>Draft genome sequence of pigeonpea (Cajanus cajan), an orphan legume crop of resource-poor farmers.</title>
        <authorList>
            <person name="Varshney R.K."/>
            <person name="Chen W."/>
            <person name="Li Y."/>
            <person name="Bharti A.K."/>
            <person name="Saxena R.K."/>
            <person name="Schlueter J.A."/>
            <person name="Donoghue M.T."/>
            <person name="Azam S."/>
            <person name="Fan G."/>
            <person name="Whaley A.M."/>
            <person name="Farmer A.D."/>
            <person name="Sheridan J."/>
            <person name="Iwata A."/>
            <person name="Tuteja R."/>
            <person name="Penmetsa R.V."/>
            <person name="Wu W."/>
            <person name="Upadhyaya H.D."/>
            <person name="Yang S.P."/>
            <person name="Shah T."/>
            <person name="Saxena K.B."/>
            <person name="Michael T."/>
            <person name="McCombie W.R."/>
            <person name="Yang B."/>
            <person name="Zhang G."/>
            <person name="Yang H."/>
            <person name="Wang J."/>
            <person name="Spillane C."/>
            <person name="Cook D.R."/>
            <person name="May G.D."/>
            <person name="Xu X."/>
            <person name="Jackson S.A."/>
        </authorList>
    </citation>
    <scope>NUCLEOTIDE SEQUENCE [LARGE SCALE GENOMIC DNA]</scope>
    <source>
        <strain evidence="2">cv. Asha</strain>
    </source>
</reference>
<dbReference type="EMBL" id="CM003606">
    <property type="protein sequence ID" value="KYP68323.1"/>
    <property type="molecule type" value="Genomic_DNA"/>
</dbReference>
<keyword evidence="2" id="KW-1185">Reference proteome</keyword>
<proteinExistence type="predicted"/>
<dbReference type="PANTHER" id="PTHR11439">
    <property type="entry name" value="GAG-POL-RELATED RETROTRANSPOSON"/>
    <property type="match status" value="1"/>
</dbReference>
<dbReference type="Gramene" id="C.cajan_21314.t">
    <property type="protein sequence ID" value="C.cajan_21314.t"/>
    <property type="gene ID" value="C.cajan_21314"/>
</dbReference>
<name>A0A151TMQ1_CAJCA</name>
<protein>
    <recommendedName>
        <fullName evidence="3">Reverse transcriptase Ty1/copia-type domain-containing protein</fullName>
    </recommendedName>
</protein>
<sequence length="170" mass="19665">MKDLGQLTYFLGLEVHHWKDEGDLFADPTIYWRLVRSLIYLTTTRPDISYAIHQVSWFMSSCRHLHFAAICHIIRYIIGSPTRGAFISWKCKKQDHYVSKSSTEAEYRSMSSTCSEIVWLRSLLEELGFHNLTLPLFMLIIQVLFKLLQIPCSTNVPNISRLIATISGKP</sequence>
<dbReference type="Proteomes" id="UP000075243">
    <property type="component" value="Chromosome 4"/>
</dbReference>
<evidence type="ECO:0000313" key="1">
    <source>
        <dbReference type="EMBL" id="KYP68323.1"/>
    </source>
</evidence>
<dbReference type="AlphaFoldDB" id="A0A151TMQ1"/>
<evidence type="ECO:0008006" key="3">
    <source>
        <dbReference type="Google" id="ProtNLM"/>
    </source>
</evidence>
<organism evidence="1 2">
    <name type="scientific">Cajanus cajan</name>
    <name type="common">Pigeon pea</name>
    <name type="synonym">Cajanus indicus</name>
    <dbReference type="NCBI Taxonomy" id="3821"/>
    <lineage>
        <taxon>Eukaryota</taxon>
        <taxon>Viridiplantae</taxon>
        <taxon>Streptophyta</taxon>
        <taxon>Embryophyta</taxon>
        <taxon>Tracheophyta</taxon>
        <taxon>Spermatophyta</taxon>
        <taxon>Magnoliopsida</taxon>
        <taxon>eudicotyledons</taxon>
        <taxon>Gunneridae</taxon>
        <taxon>Pentapetalae</taxon>
        <taxon>rosids</taxon>
        <taxon>fabids</taxon>
        <taxon>Fabales</taxon>
        <taxon>Fabaceae</taxon>
        <taxon>Papilionoideae</taxon>
        <taxon>50 kb inversion clade</taxon>
        <taxon>NPAAA clade</taxon>
        <taxon>indigoferoid/millettioid clade</taxon>
        <taxon>Phaseoleae</taxon>
        <taxon>Cajanus</taxon>
    </lineage>
</organism>
<gene>
    <name evidence="1" type="ORF">KK1_021944</name>
</gene>
<dbReference type="CDD" id="cd09272">
    <property type="entry name" value="RNase_HI_RT_Ty1"/>
    <property type="match status" value="1"/>
</dbReference>
<evidence type="ECO:0000313" key="2">
    <source>
        <dbReference type="Proteomes" id="UP000075243"/>
    </source>
</evidence>
<dbReference type="PANTHER" id="PTHR11439:SF497">
    <property type="entry name" value="CYSTEINE-RICH RLK (RECEPTOR-LIKE PROTEIN KINASE) 8"/>
    <property type="match status" value="1"/>
</dbReference>